<comment type="caution">
    <text evidence="1">The sequence shown here is derived from an EMBL/GenBank/DDBJ whole genome shotgun (WGS) entry which is preliminary data.</text>
</comment>
<accession>G5SWJ2</accession>
<dbReference type="EMBL" id="AFFY01000098">
    <property type="protein sequence ID" value="EHG98224.1"/>
    <property type="molecule type" value="Genomic_DNA"/>
</dbReference>
<dbReference type="Proteomes" id="UP000003598">
    <property type="component" value="Unassembled WGS sequence"/>
</dbReference>
<protein>
    <submittedName>
        <fullName evidence="1">Uncharacterized protein</fullName>
    </submittedName>
</protein>
<keyword evidence="2" id="KW-1185">Reference proteome</keyword>
<dbReference type="STRING" id="762968.HMPREF9441_03766"/>
<proteinExistence type="predicted"/>
<dbReference type="AlphaFoldDB" id="G5SWJ2"/>
<evidence type="ECO:0000313" key="2">
    <source>
        <dbReference type="Proteomes" id="UP000003598"/>
    </source>
</evidence>
<organism evidence="1 2">
    <name type="scientific">Paraprevotella clara YIT 11840</name>
    <dbReference type="NCBI Taxonomy" id="762968"/>
    <lineage>
        <taxon>Bacteria</taxon>
        <taxon>Pseudomonadati</taxon>
        <taxon>Bacteroidota</taxon>
        <taxon>Bacteroidia</taxon>
        <taxon>Bacteroidales</taxon>
        <taxon>Prevotellaceae</taxon>
        <taxon>Paraprevotella</taxon>
    </lineage>
</organism>
<evidence type="ECO:0000313" key="1">
    <source>
        <dbReference type="EMBL" id="EHG98224.1"/>
    </source>
</evidence>
<dbReference type="HOGENOM" id="CLU_3101795_0_0_10"/>
<sequence length="51" mass="5834">MPVTMDCFMMMRFDGLFLVYADGGSSTVRWHDGTNIPLFMQWHGMGKVSKC</sequence>
<reference evidence="1 2" key="1">
    <citation type="submission" date="2011-03" db="EMBL/GenBank/DDBJ databases">
        <authorList>
            <person name="Weinstock G."/>
            <person name="Sodergren E."/>
            <person name="Clifton S."/>
            <person name="Fulton L."/>
            <person name="Fulton B."/>
            <person name="Courtney L."/>
            <person name="Fronick C."/>
            <person name="Harrison M."/>
            <person name="Strong C."/>
            <person name="Farmer C."/>
            <person name="Delahaunty K."/>
            <person name="Markovic C."/>
            <person name="Hall O."/>
            <person name="Minx P."/>
            <person name="Tomlinson C."/>
            <person name="Mitreva M."/>
            <person name="Hou S."/>
            <person name="Chen J."/>
            <person name="Wollam A."/>
            <person name="Pepin K.H."/>
            <person name="Johnson M."/>
            <person name="Bhonagiri V."/>
            <person name="Zhang X."/>
            <person name="Suruliraj S."/>
            <person name="Warren W."/>
            <person name="Chinwalla A."/>
            <person name="Mardis E.R."/>
            <person name="Wilson R.K."/>
        </authorList>
    </citation>
    <scope>NUCLEOTIDE SEQUENCE [LARGE SCALE GENOMIC DNA]</scope>
    <source>
        <strain evidence="1 2">YIT 11840</strain>
    </source>
</reference>
<gene>
    <name evidence="1" type="ORF">HMPREF9441_03766</name>
</gene>
<name>G5SWJ2_9BACT</name>